<feature type="transmembrane region" description="Helical" evidence="1">
    <location>
        <begin position="275"/>
        <end position="295"/>
    </location>
</feature>
<dbReference type="Pfam" id="PF19510">
    <property type="entry name" value="DUF6044"/>
    <property type="match status" value="1"/>
</dbReference>
<evidence type="ECO:0000313" key="2">
    <source>
        <dbReference type="EMBL" id="ASW44441.1"/>
    </source>
</evidence>
<evidence type="ECO:0000313" key="3">
    <source>
        <dbReference type="Proteomes" id="UP000264883"/>
    </source>
</evidence>
<proteinExistence type="predicted"/>
<dbReference type="KEGG" id="cia:BEN51_02835"/>
<evidence type="ECO:0008006" key="4">
    <source>
        <dbReference type="Google" id="ProtNLM"/>
    </source>
</evidence>
<keyword evidence="3" id="KW-1185">Reference proteome</keyword>
<dbReference type="EMBL" id="CP016786">
    <property type="protein sequence ID" value="ASW44441.1"/>
    <property type="molecule type" value="Genomic_DNA"/>
</dbReference>
<reference evidence="2 3" key="1">
    <citation type="submission" date="2016-08" db="EMBL/GenBank/DDBJ databases">
        <title>Complete Genome Sequence Of The Indigo Reducing Clostridium isatidis DSM15098.</title>
        <authorList>
            <person name="Little G.T."/>
            <person name="Minton N.P."/>
        </authorList>
    </citation>
    <scope>NUCLEOTIDE SEQUENCE [LARGE SCALE GENOMIC DNA]</scope>
    <source>
        <strain evidence="2 3">DSM 15098</strain>
    </source>
</reference>
<keyword evidence="1" id="KW-1133">Transmembrane helix</keyword>
<organism evidence="2 3">
    <name type="scientific">Clostridium isatidis</name>
    <dbReference type="NCBI Taxonomy" id="182773"/>
    <lineage>
        <taxon>Bacteria</taxon>
        <taxon>Bacillati</taxon>
        <taxon>Bacillota</taxon>
        <taxon>Clostridia</taxon>
        <taxon>Eubacteriales</taxon>
        <taxon>Clostridiaceae</taxon>
        <taxon>Clostridium</taxon>
    </lineage>
</organism>
<keyword evidence="1" id="KW-0812">Transmembrane</keyword>
<dbReference type="AlphaFoldDB" id="A0A343JFY3"/>
<feature type="transmembrane region" description="Helical" evidence="1">
    <location>
        <begin position="307"/>
        <end position="330"/>
    </location>
</feature>
<keyword evidence="1" id="KW-0472">Membrane</keyword>
<protein>
    <recommendedName>
        <fullName evidence="4">YkoS</fullName>
    </recommendedName>
</protein>
<dbReference type="Proteomes" id="UP000264883">
    <property type="component" value="Chromosome"/>
</dbReference>
<name>A0A343JFY3_9CLOT</name>
<sequence>MLKWIYINKYFCIGLSIVFIYVLPYFLLGENSYILIHDNLDSNVTWYKILAESGQYFGSYDSTIPNIMNGVPRNVLGSELFVPRLLYLIMSPFWAYVTNQLLMRVVAYVGMVLLLKKHIVIKENKFIKRNIIIYGVAVCFALLPFWPSGGLSIAGQPLALYIFLNIRENKDKFIDWILIVIIAMYSSLVLAFSFFLLGIGLIWLYDLIRLKKLNIKFLLSIIFMGVCFLAIEYRLVGSMFLGDSYVSHRTEWNLNVKTFKACLNMVRDNFLEGQYQAASLHKYFINFTVFLNLVISIKKRNYKKTLLALLLLVGISFLYGFYEYSGFAALKDKFELLGTFRFSRFNWLQALIWHILFAYSLFQISNFITGLKIKNKKYTEVLAQFIILIIICGQITFSFYKSDFNTEFLKKNPTYKEFYAEDIMNEIKEYIGKDQESYRVVSIGLEPAITQYNGFYTLDGYLPNYPLEYKKQFRKIIENELEKNEDAKGYYDRWGSKFFIFPCYPGDLFSKFRADNNNFIIHKNDKYYLNYLNINFDVLKEMGCEYILAALPINNENMILLNTFENDNSFWKIYLYKIQ</sequence>
<feature type="transmembrane region" description="Helical" evidence="1">
    <location>
        <begin position="176"/>
        <end position="205"/>
    </location>
</feature>
<evidence type="ECO:0000256" key="1">
    <source>
        <dbReference type="SAM" id="Phobius"/>
    </source>
</evidence>
<feature type="transmembrane region" description="Helical" evidence="1">
    <location>
        <begin position="131"/>
        <end position="164"/>
    </location>
</feature>
<feature type="transmembrane region" description="Helical" evidence="1">
    <location>
        <begin position="381"/>
        <end position="400"/>
    </location>
</feature>
<feature type="transmembrane region" description="Helical" evidence="1">
    <location>
        <begin position="350"/>
        <end position="369"/>
    </location>
</feature>
<accession>A0A343JFY3</accession>
<dbReference type="InterPro" id="IPR046107">
    <property type="entry name" value="DUF6044"/>
</dbReference>
<feature type="transmembrane region" description="Helical" evidence="1">
    <location>
        <begin position="217"/>
        <end position="236"/>
    </location>
</feature>
<feature type="transmembrane region" description="Helical" evidence="1">
    <location>
        <begin position="93"/>
        <end position="115"/>
    </location>
</feature>
<gene>
    <name evidence="2" type="ORF">BEN51_02835</name>
</gene>
<feature type="transmembrane region" description="Helical" evidence="1">
    <location>
        <begin position="7"/>
        <end position="28"/>
    </location>
</feature>